<dbReference type="InterPro" id="IPR029063">
    <property type="entry name" value="SAM-dependent_MTases_sf"/>
</dbReference>
<dbReference type="InterPro" id="IPR050210">
    <property type="entry name" value="tRNA_Adenine-N(6)_MTase"/>
</dbReference>
<protein>
    <submittedName>
        <fullName evidence="5">Methyltransferase domain-containing protein</fullName>
    </submittedName>
</protein>
<dbReference type="GO" id="GO:0008168">
    <property type="term" value="F:methyltransferase activity"/>
    <property type="evidence" value="ECO:0007669"/>
    <property type="project" value="UniProtKB-KW"/>
</dbReference>
<keyword evidence="2" id="KW-0680">Restriction system</keyword>
<gene>
    <name evidence="5" type="ORF">GOB81_05970</name>
</gene>
<feature type="compositionally biased region" description="Basic and acidic residues" evidence="3">
    <location>
        <begin position="105"/>
        <end position="114"/>
    </location>
</feature>
<accession>A0ABX0JXF0</accession>
<dbReference type="Pfam" id="PF02384">
    <property type="entry name" value="N6_Mtase"/>
    <property type="match status" value="1"/>
</dbReference>
<feature type="region of interest" description="Disordered" evidence="3">
    <location>
        <begin position="95"/>
        <end position="114"/>
    </location>
</feature>
<sequence length="235" mass="25268">MAALVPARPGERVLEAGCGAGAGLLCLTARIHGLTATGVELDPETAALVRANLILNERTGVEIVHGDISDAPAMFRNRAPGFEHRFDHVFANPPWHRVDTTPSPESKRDRARRAGKDTCQKWIATLASLLRQKGSLTLALPTSRLAEALAVCERVRIGSTEIVPLWAHREEEARIILVRGRLGGNAGSRILPGLVLHQPNGSFTPEAEAILRAGHPLFPNAFRKACPAPVPPPLT</sequence>
<evidence type="ECO:0000256" key="2">
    <source>
        <dbReference type="ARBA" id="ARBA00022747"/>
    </source>
</evidence>
<dbReference type="CDD" id="cd02440">
    <property type="entry name" value="AdoMet_MTases"/>
    <property type="match status" value="1"/>
</dbReference>
<dbReference type="PRINTS" id="PR00507">
    <property type="entry name" value="N12N6MTFRASE"/>
</dbReference>
<feature type="domain" description="DNA methylase adenine-specific" evidence="4">
    <location>
        <begin position="2"/>
        <end position="141"/>
    </location>
</feature>
<keyword evidence="5" id="KW-0489">Methyltransferase</keyword>
<evidence type="ECO:0000313" key="6">
    <source>
        <dbReference type="Proteomes" id="UP000631653"/>
    </source>
</evidence>
<evidence type="ECO:0000313" key="5">
    <source>
        <dbReference type="EMBL" id="NHN88172.1"/>
    </source>
</evidence>
<reference evidence="5 6" key="1">
    <citation type="journal article" date="2020" name="Int. J. Syst. Evol. Microbiol.">
        <title>Novel acetic acid bacteria from cider fermentations: Acetobacter conturbans sp. nov. and Acetobacter fallax sp. nov.</title>
        <authorList>
            <person name="Sombolestani A.S."/>
            <person name="Cleenwerck I."/>
            <person name="Cnockaert M."/>
            <person name="Borremans W."/>
            <person name="Wieme A.D."/>
            <person name="De Vuyst L."/>
            <person name="Vandamme P."/>
        </authorList>
    </citation>
    <scope>NUCLEOTIDE SEQUENCE [LARGE SCALE GENOMIC DNA]</scope>
    <source>
        <strain evidence="5 6">LMG 1627</strain>
    </source>
</reference>
<dbReference type="PANTHER" id="PTHR47739:SF1">
    <property type="entry name" value="TRNA1(VAL) (ADENINE(37)-N6)-METHYLTRANSFERASE"/>
    <property type="match status" value="1"/>
</dbReference>
<dbReference type="Proteomes" id="UP000631653">
    <property type="component" value="Unassembled WGS sequence"/>
</dbReference>
<keyword evidence="5" id="KW-0808">Transferase</keyword>
<dbReference type="Gene3D" id="3.40.50.150">
    <property type="entry name" value="Vaccinia Virus protein VP39"/>
    <property type="match status" value="1"/>
</dbReference>
<evidence type="ECO:0000256" key="1">
    <source>
        <dbReference type="ARBA" id="ARBA00006594"/>
    </source>
</evidence>
<evidence type="ECO:0000259" key="4">
    <source>
        <dbReference type="Pfam" id="PF02384"/>
    </source>
</evidence>
<dbReference type="PANTHER" id="PTHR47739">
    <property type="entry name" value="TRNA1(VAL) (ADENINE(37)-N6)-METHYLTRANSFERASE"/>
    <property type="match status" value="1"/>
</dbReference>
<dbReference type="GO" id="GO:0032259">
    <property type="term" value="P:methylation"/>
    <property type="evidence" value="ECO:0007669"/>
    <property type="project" value="UniProtKB-KW"/>
</dbReference>
<dbReference type="InterPro" id="IPR002052">
    <property type="entry name" value="DNA_methylase_N6_adenine_CS"/>
</dbReference>
<dbReference type="SUPFAM" id="SSF53335">
    <property type="entry name" value="S-adenosyl-L-methionine-dependent methyltransferases"/>
    <property type="match status" value="1"/>
</dbReference>
<comment type="similarity">
    <text evidence="1">Belongs to the N(4)/N(6)-methyltransferase family.</text>
</comment>
<organism evidence="5 6">
    <name type="scientific">Acetobacter conturbans</name>
    <dbReference type="NCBI Taxonomy" id="1737472"/>
    <lineage>
        <taxon>Bacteria</taxon>
        <taxon>Pseudomonadati</taxon>
        <taxon>Pseudomonadota</taxon>
        <taxon>Alphaproteobacteria</taxon>
        <taxon>Acetobacterales</taxon>
        <taxon>Acetobacteraceae</taxon>
        <taxon>Acetobacter</taxon>
    </lineage>
</organism>
<proteinExistence type="inferred from homology"/>
<comment type="caution">
    <text evidence="5">The sequence shown here is derived from an EMBL/GenBank/DDBJ whole genome shotgun (WGS) entry which is preliminary data.</text>
</comment>
<dbReference type="PROSITE" id="PS00092">
    <property type="entry name" value="N6_MTASE"/>
    <property type="match status" value="1"/>
</dbReference>
<name>A0ABX0JXF0_9PROT</name>
<dbReference type="EMBL" id="WOSY01000004">
    <property type="protein sequence ID" value="NHN88172.1"/>
    <property type="molecule type" value="Genomic_DNA"/>
</dbReference>
<keyword evidence="6" id="KW-1185">Reference proteome</keyword>
<evidence type="ECO:0000256" key="3">
    <source>
        <dbReference type="SAM" id="MobiDB-lite"/>
    </source>
</evidence>
<dbReference type="InterPro" id="IPR003356">
    <property type="entry name" value="DNA_methylase_A-5"/>
</dbReference>